<evidence type="ECO:0000256" key="1">
    <source>
        <dbReference type="SAM" id="MobiDB-lite"/>
    </source>
</evidence>
<feature type="compositionally biased region" description="Basic and acidic residues" evidence="1">
    <location>
        <begin position="54"/>
        <end position="63"/>
    </location>
</feature>
<sequence>MPPDQLDPGTRLRCARPLRYEFASASGSSAGPNTEVRGQSGHPRPVRENGPVSTHDDPGHDPRVLSPVEWRAAAAAYRERFDRLAGPYLERRAAGTTHPVIDFLFTYYGHKPAQLRRWHPGIGNALAEAREYDGTRGYHRVGEPDVFAPDPEYLERRAGTLEFIAKLLRATASRPPRLSCFGLHEWAMVYHTDEVRHRTVPLRLGRAGTDAVVESMALRCTHFDAYRFFTPDAVGRNATPLTRENQVATEQPGCLHANMDLYKWTFKLVPLIPSNFLLDCFDLACAARELDMRASPYDLTAYGYTPVPIETPTGRAEYVRTQSELADRAAELRAQLLAHCEHLLTHLPAHSR</sequence>
<protein>
    <recommendedName>
        <fullName evidence="4">3-methyladenine DNA glycosylase</fullName>
    </recommendedName>
</protein>
<evidence type="ECO:0000313" key="3">
    <source>
        <dbReference type="Proteomes" id="UP000252586"/>
    </source>
</evidence>
<gene>
    <name evidence="2" type="ORF">DFR74_102230</name>
</gene>
<dbReference type="STRING" id="1210090.GCA_001613185_00394"/>
<feature type="region of interest" description="Disordered" evidence="1">
    <location>
        <begin position="23"/>
        <end position="64"/>
    </location>
</feature>
<comment type="caution">
    <text evidence="2">The sequence shown here is derived from an EMBL/GenBank/DDBJ whole genome shotgun (WGS) entry which is preliminary data.</text>
</comment>
<evidence type="ECO:0008006" key="4">
    <source>
        <dbReference type="Google" id="ProtNLM"/>
    </source>
</evidence>
<dbReference type="Proteomes" id="UP000252586">
    <property type="component" value="Unassembled WGS sequence"/>
</dbReference>
<evidence type="ECO:0000313" key="2">
    <source>
        <dbReference type="EMBL" id="RBO93811.1"/>
    </source>
</evidence>
<proteinExistence type="predicted"/>
<organism evidence="2 3">
    <name type="scientific">Nocardia puris</name>
    <dbReference type="NCBI Taxonomy" id="208602"/>
    <lineage>
        <taxon>Bacteria</taxon>
        <taxon>Bacillati</taxon>
        <taxon>Actinomycetota</taxon>
        <taxon>Actinomycetes</taxon>
        <taxon>Mycobacteriales</taxon>
        <taxon>Nocardiaceae</taxon>
        <taxon>Nocardia</taxon>
    </lineage>
</organism>
<accession>A0A366DUN6</accession>
<name>A0A366DUN6_9NOCA</name>
<dbReference type="EMBL" id="QNRE01000002">
    <property type="protein sequence ID" value="RBO93811.1"/>
    <property type="molecule type" value="Genomic_DNA"/>
</dbReference>
<reference evidence="2 3" key="1">
    <citation type="submission" date="2018-06" db="EMBL/GenBank/DDBJ databases">
        <title>Genomic Encyclopedia of Type Strains, Phase IV (KMG-IV): sequencing the most valuable type-strain genomes for metagenomic binning, comparative biology and taxonomic classification.</title>
        <authorList>
            <person name="Goeker M."/>
        </authorList>
    </citation>
    <scope>NUCLEOTIDE SEQUENCE [LARGE SCALE GENOMIC DNA]</scope>
    <source>
        <strain evidence="2 3">DSM 44599</strain>
    </source>
</reference>
<keyword evidence="3" id="KW-1185">Reference proteome</keyword>
<dbReference type="AlphaFoldDB" id="A0A366DUN6"/>